<protein>
    <submittedName>
        <fullName evidence="1">Uncharacterized protein</fullName>
    </submittedName>
</protein>
<name>A0A9W7ABL8_9STRA</name>
<accession>A0A9W7ABL8</accession>
<sequence length="521" mass="56802">MNSPSNSPSSRHTTSTTLKLKNEIDFCLSPSDTSLSSTPTLTSTLNIFTNAAIRRITLSRTWPSSSQISTLLSSTTSTPPKPPSKCPVKCPVPRSILNALTRPRPSLIKKSTLSPSTPLQISAFLKTHPPTTPGHSQSVDYLKCICSLCNESIESPLTSSVMADNIYWESYLKVLNVLETAGAVFEETEGGRRRLKKRLRDEDICRSVIDGGEEDDDDDDEENLGLFIMSGRAESKTVQLNILSNVVRRSLLFGSDEELTILSETLTSTKKDFAEKWYPSTSLDSIDSIPSVQYLNALILLCSTAVSSGTITTVEPLTPLNSSYTNSYYRLLGNLLSLGSGYISTPKPTSPPRLPKTPTEELGRFVKWESAFRSTLDSRRPSTPHPSDLCGPWSVTDEVGGLKIGVSSVTLLPSGAVSVPNGNAEGLTWRLDPGPTHLDTLTFRAFDSSKILEYKGYLDRGARLEARVSKRCLKVRGKCTSNMRGEESGGEEIGTLYYSQATTRFVMEKVKEEGGEGGEGS</sequence>
<dbReference type="OrthoDB" id="41313at2759"/>
<dbReference type="EMBL" id="BRXY01000117">
    <property type="protein sequence ID" value="GMH67361.1"/>
    <property type="molecule type" value="Genomic_DNA"/>
</dbReference>
<reference evidence="2" key="1">
    <citation type="journal article" date="2023" name="Commun. Biol.">
        <title>Genome analysis of Parmales, the sister group of diatoms, reveals the evolutionary specialization of diatoms from phago-mixotrophs to photoautotrophs.</title>
        <authorList>
            <person name="Ban H."/>
            <person name="Sato S."/>
            <person name="Yoshikawa S."/>
            <person name="Yamada K."/>
            <person name="Nakamura Y."/>
            <person name="Ichinomiya M."/>
            <person name="Sato N."/>
            <person name="Blanc-Mathieu R."/>
            <person name="Endo H."/>
            <person name="Kuwata A."/>
            <person name="Ogata H."/>
        </authorList>
    </citation>
    <scope>NUCLEOTIDE SEQUENCE [LARGE SCALE GENOMIC DNA]</scope>
    <source>
        <strain evidence="2">NIES 3701</strain>
    </source>
</reference>
<gene>
    <name evidence="1" type="ORF">TrST_g2052</name>
</gene>
<proteinExistence type="predicted"/>
<dbReference type="Proteomes" id="UP001165085">
    <property type="component" value="Unassembled WGS sequence"/>
</dbReference>
<keyword evidence="2" id="KW-1185">Reference proteome</keyword>
<dbReference type="AlphaFoldDB" id="A0A9W7ABL8"/>
<evidence type="ECO:0000313" key="2">
    <source>
        <dbReference type="Proteomes" id="UP001165085"/>
    </source>
</evidence>
<comment type="caution">
    <text evidence="1">The sequence shown here is derived from an EMBL/GenBank/DDBJ whole genome shotgun (WGS) entry which is preliminary data.</text>
</comment>
<evidence type="ECO:0000313" key="1">
    <source>
        <dbReference type="EMBL" id="GMH67361.1"/>
    </source>
</evidence>
<organism evidence="1 2">
    <name type="scientific">Triparma strigata</name>
    <dbReference type="NCBI Taxonomy" id="1606541"/>
    <lineage>
        <taxon>Eukaryota</taxon>
        <taxon>Sar</taxon>
        <taxon>Stramenopiles</taxon>
        <taxon>Ochrophyta</taxon>
        <taxon>Bolidophyceae</taxon>
        <taxon>Parmales</taxon>
        <taxon>Triparmaceae</taxon>
        <taxon>Triparma</taxon>
    </lineage>
</organism>